<gene>
    <name evidence="2" type="ORF">F3Y22_tig00011079pilonHSYRG00158</name>
</gene>
<comment type="caution">
    <text evidence="2">The sequence shown here is derived from an EMBL/GenBank/DDBJ whole genome shotgun (WGS) entry which is preliminary data.</text>
</comment>
<name>A0A6A3C580_HIBSY</name>
<evidence type="ECO:0000313" key="2">
    <source>
        <dbReference type="EMBL" id="KAE8723996.1"/>
    </source>
</evidence>
<keyword evidence="1" id="KW-0732">Signal</keyword>
<protein>
    <submittedName>
        <fullName evidence="2">Uncharacterized protein</fullName>
    </submittedName>
</protein>
<feature type="chain" id="PRO_5025576922" evidence="1">
    <location>
        <begin position="29"/>
        <end position="255"/>
    </location>
</feature>
<dbReference type="Proteomes" id="UP000436088">
    <property type="component" value="Unassembled WGS sequence"/>
</dbReference>
<keyword evidence="3" id="KW-1185">Reference proteome</keyword>
<organism evidence="2 3">
    <name type="scientific">Hibiscus syriacus</name>
    <name type="common">Rose of Sharon</name>
    <dbReference type="NCBI Taxonomy" id="106335"/>
    <lineage>
        <taxon>Eukaryota</taxon>
        <taxon>Viridiplantae</taxon>
        <taxon>Streptophyta</taxon>
        <taxon>Embryophyta</taxon>
        <taxon>Tracheophyta</taxon>
        <taxon>Spermatophyta</taxon>
        <taxon>Magnoliopsida</taxon>
        <taxon>eudicotyledons</taxon>
        <taxon>Gunneridae</taxon>
        <taxon>Pentapetalae</taxon>
        <taxon>rosids</taxon>
        <taxon>malvids</taxon>
        <taxon>Malvales</taxon>
        <taxon>Malvaceae</taxon>
        <taxon>Malvoideae</taxon>
        <taxon>Hibiscus</taxon>
    </lineage>
</organism>
<reference evidence="2" key="1">
    <citation type="submission" date="2019-09" db="EMBL/GenBank/DDBJ databases">
        <title>Draft genome information of white flower Hibiscus syriacus.</title>
        <authorList>
            <person name="Kim Y.-M."/>
        </authorList>
    </citation>
    <scope>NUCLEOTIDE SEQUENCE [LARGE SCALE GENOMIC DNA]</scope>
    <source>
        <strain evidence="2">YM2019G1</strain>
    </source>
</reference>
<evidence type="ECO:0000256" key="1">
    <source>
        <dbReference type="SAM" id="SignalP"/>
    </source>
</evidence>
<proteinExistence type="predicted"/>
<accession>A0A6A3C580</accession>
<dbReference type="AlphaFoldDB" id="A0A6A3C580"/>
<dbReference type="PANTHER" id="PTHR33138">
    <property type="entry name" value="OS01G0690200 PROTEIN"/>
    <property type="match status" value="1"/>
</dbReference>
<dbReference type="EMBL" id="VEPZ02000491">
    <property type="protein sequence ID" value="KAE8723996.1"/>
    <property type="molecule type" value="Genomic_DNA"/>
</dbReference>
<evidence type="ECO:0000313" key="3">
    <source>
        <dbReference type="Proteomes" id="UP000436088"/>
    </source>
</evidence>
<feature type="signal peptide" evidence="1">
    <location>
        <begin position="1"/>
        <end position="28"/>
    </location>
</feature>
<dbReference type="PANTHER" id="PTHR33138:SF85">
    <property type="entry name" value="LEAF RUST 10 DISEASE-RESISTANCE LOCUS RECEPTOR-LIKE PROTEIN KINASE-LIKE 2.7 ISOFORM X1"/>
    <property type="match status" value="1"/>
</dbReference>
<sequence length="255" mass="29238">MHHHLPSISSSTFLLNLLFFAQLPISYTQNTASINQCYETFRCGNIQNLLFPFWKEGSPEICHNEGFELTKCEEEDDEPVIKIGEAEFRLVFVDQPGYRMTIAREDLWEGICNPTSKQNMTLGNHFFRFHPTNRNLTFFYDCNESVVPRDGVGFTCTQGSISFYADDLVERGSYERFSSSCRGGAIQVQINDSIFGRLKTEDPENFESGRWRLGFDVQYDLPEIFCGKCNSHKGLCDNMTSPQYPICKTHGTHNL</sequence>